<accession>A0A2T0HN03</accession>
<reference evidence="2 3" key="1">
    <citation type="submission" date="2018-03" db="EMBL/GenBank/DDBJ databases">
        <title>Blue discolouration in mozzarella cheese caused by Pseudomonas fluorescens.</title>
        <authorList>
            <person name="Chiesa F."/>
            <person name="Dalmasso A."/>
            <person name="Lomonaco S."/>
        </authorList>
    </citation>
    <scope>NUCLEOTIDE SEQUENCE [LARGE SCALE GENOMIC DNA]</scope>
    <source>
        <strain evidence="2 3">11293</strain>
    </source>
</reference>
<keyword evidence="1" id="KW-0472">Membrane</keyword>
<evidence type="ECO:0000313" key="3">
    <source>
        <dbReference type="Proteomes" id="UP000239731"/>
    </source>
</evidence>
<evidence type="ECO:0000256" key="1">
    <source>
        <dbReference type="SAM" id="Phobius"/>
    </source>
</evidence>
<dbReference type="AlphaFoldDB" id="A0A2T0HN03"/>
<keyword evidence="1" id="KW-1133">Transmembrane helix</keyword>
<sequence length="126" mass="13752">MQPYLALMAALQCGAFIATAWLMRRAASFDVEHDKQARRYSWAAIACVAGVLLPAVAAVWSVIGDYPMGACPNCSLVDKTAIVITLFFTVVPVLASAFLVTLVIFSSWTERNPHNEQQRNPASPRP</sequence>
<keyword evidence="1" id="KW-0812">Transmembrane</keyword>
<feature type="transmembrane region" description="Helical" evidence="1">
    <location>
        <begin position="43"/>
        <end position="63"/>
    </location>
</feature>
<feature type="transmembrane region" description="Helical" evidence="1">
    <location>
        <begin position="6"/>
        <end position="23"/>
    </location>
</feature>
<dbReference type="RefSeq" id="WP_106118620.1">
    <property type="nucleotide sequence ID" value="NZ_PVUH01000030.1"/>
</dbReference>
<gene>
    <name evidence="2" type="ORF">C7A10_28900</name>
</gene>
<feature type="transmembrane region" description="Helical" evidence="1">
    <location>
        <begin position="83"/>
        <end position="105"/>
    </location>
</feature>
<name>A0A2T0HN03_PSEFL</name>
<proteinExistence type="predicted"/>
<dbReference type="EMBL" id="PVUH01000030">
    <property type="protein sequence ID" value="PRW84456.1"/>
    <property type="molecule type" value="Genomic_DNA"/>
</dbReference>
<dbReference type="Proteomes" id="UP000239731">
    <property type="component" value="Unassembled WGS sequence"/>
</dbReference>
<evidence type="ECO:0000313" key="2">
    <source>
        <dbReference type="EMBL" id="PRW84456.1"/>
    </source>
</evidence>
<comment type="caution">
    <text evidence="2">The sequence shown here is derived from an EMBL/GenBank/DDBJ whole genome shotgun (WGS) entry which is preliminary data.</text>
</comment>
<protein>
    <submittedName>
        <fullName evidence="2">Uncharacterized protein</fullName>
    </submittedName>
</protein>
<organism evidence="2 3">
    <name type="scientific">Pseudomonas fluorescens</name>
    <dbReference type="NCBI Taxonomy" id="294"/>
    <lineage>
        <taxon>Bacteria</taxon>
        <taxon>Pseudomonadati</taxon>
        <taxon>Pseudomonadota</taxon>
        <taxon>Gammaproteobacteria</taxon>
        <taxon>Pseudomonadales</taxon>
        <taxon>Pseudomonadaceae</taxon>
        <taxon>Pseudomonas</taxon>
    </lineage>
</organism>